<dbReference type="InterPro" id="IPR058563">
    <property type="entry name" value="Trs120_TRAPPC9_N"/>
</dbReference>
<dbReference type="AlphaFoldDB" id="A0A0D9W6U3"/>
<name>A0A0D9W6U3_9ORYZ</name>
<dbReference type="Proteomes" id="UP000032180">
    <property type="component" value="Chromosome 4"/>
</dbReference>
<evidence type="ECO:0000256" key="2">
    <source>
        <dbReference type="ARBA" id="ARBA00023034"/>
    </source>
</evidence>
<accession>A0A0D9W6U3</accession>
<dbReference type="Gramene" id="LPERR04G14310.2">
    <property type="protein sequence ID" value="LPERR04G14310.2"/>
    <property type="gene ID" value="LPERR04G14310"/>
</dbReference>
<dbReference type="InterPro" id="IPR013935">
    <property type="entry name" value="Trs120_TRAPPC9"/>
</dbReference>
<dbReference type="InterPro" id="IPR058567">
    <property type="entry name" value="Ig_TRAPPC9_Trs120_3rd"/>
</dbReference>
<evidence type="ECO:0000259" key="7">
    <source>
        <dbReference type="Pfam" id="PF26283"/>
    </source>
</evidence>
<feature type="domain" description="Trs120/TRAPPC9 third Ig-like" evidence="6">
    <location>
        <begin position="802"/>
        <end position="982"/>
    </location>
</feature>
<reference evidence="8" key="3">
    <citation type="submission" date="2015-04" db="UniProtKB">
        <authorList>
            <consortium name="EnsemblPlants"/>
        </authorList>
    </citation>
    <scope>IDENTIFICATION</scope>
</reference>
<feature type="domain" description="Trs120/TRAPPC9 N-terminal" evidence="3">
    <location>
        <begin position="202"/>
        <end position="266"/>
    </location>
</feature>
<protein>
    <submittedName>
        <fullName evidence="8">Uncharacterized protein</fullName>
    </submittedName>
</protein>
<proteinExistence type="predicted"/>
<dbReference type="PANTHER" id="PTHR21512:SF5">
    <property type="entry name" value="TRAFFICKING PROTEIN PARTICLE COMPLEX SUBUNIT 9"/>
    <property type="match status" value="1"/>
</dbReference>
<evidence type="ECO:0000313" key="9">
    <source>
        <dbReference type="Proteomes" id="UP000032180"/>
    </source>
</evidence>
<dbReference type="STRING" id="77586.A0A0D9W6U3"/>
<evidence type="ECO:0000313" key="8">
    <source>
        <dbReference type="EnsemblPlants" id="LPERR04G14310.2"/>
    </source>
</evidence>
<dbReference type="PANTHER" id="PTHR21512">
    <property type="entry name" value="TRAFFICKING PROTEIN PARTICLE COMPLEX SUBUNIT 9"/>
    <property type="match status" value="1"/>
</dbReference>
<dbReference type="GO" id="GO:0005802">
    <property type="term" value="C:trans-Golgi network"/>
    <property type="evidence" value="ECO:0007669"/>
    <property type="project" value="TreeGrafter"/>
</dbReference>
<reference evidence="8 9" key="1">
    <citation type="submission" date="2012-08" db="EMBL/GenBank/DDBJ databases">
        <title>Oryza genome evolution.</title>
        <authorList>
            <person name="Wing R.A."/>
        </authorList>
    </citation>
    <scope>NUCLEOTIDE SEQUENCE</scope>
</reference>
<dbReference type="EnsemblPlants" id="LPERR04G14310.2">
    <property type="protein sequence ID" value="LPERR04G14310.2"/>
    <property type="gene ID" value="LPERR04G14310"/>
</dbReference>
<evidence type="ECO:0000259" key="3">
    <source>
        <dbReference type="Pfam" id="PF08626"/>
    </source>
</evidence>
<organism evidence="8 9">
    <name type="scientific">Leersia perrieri</name>
    <dbReference type="NCBI Taxonomy" id="77586"/>
    <lineage>
        <taxon>Eukaryota</taxon>
        <taxon>Viridiplantae</taxon>
        <taxon>Streptophyta</taxon>
        <taxon>Embryophyta</taxon>
        <taxon>Tracheophyta</taxon>
        <taxon>Spermatophyta</taxon>
        <taxon>Magnoliopsida</taxon>
        <taxon>Liliopsida</taxon>
        <taxon>Poales</taxon>
        <taxon>Poaceae</taxon>
        <taxon>BOP clade</taxon>
        <taxon>Oryzoideae</taxon>
        <taxon>Oryzeae</taxon>
        <taxon>Oryzinae</taxon>
        <taxon>Leersia</taxon>
    </lineage>
</organism>
<evidence type="ECO:0000259" key="5">
    <source>
        <dbReference type="Pfam" id="PF26254"/>
    </source>
</evidence>
<dbReference type="Pfam" id="PF26280">
    <property type="entry name" value="Ig_TRAPPC9-Trs120_2nd"/>
    <property type="match status" value="1"/>
</dbReference>
<dbReference type="Pfam" id="PF26251">
    <property type="entry name" value="TPR_TRAPPC9-Trs120"/>
    <property type="match status" value="1"/>
</dbReference>
<reference evidence="9" key="2">
    <citation type="submission" date="2013-12" db="EMBL/GenBank/DDBJ databases">
        <authorList>
            <person name="Yu Y."/>
            <person name="Lee S."/>
            <person name="de Baynast K."/>
            <person name="Wissotski M."/>
            <person name="Liu L."/>
            <person name="Talag J."/>
            <person name="Goicoechea J."/>
            <person name="Angelova A."/>
            <person name="Jetty R."/>
            <person name="Kudrna D."/>
            <person name="Golser W."/>
            <person name="Rivera L."/>
            <person name="Zhang J."/>
            <person name="Wing R."/>
        </authorList>
    </citation>
    <scope>NUCLEOTIDE SEQUENCE</scope>
</reference>
<dbReference type="InterPro" id="IPR058564">
    <property type="entry name" value="TPR_TRAPPC9_Trs120"/>
</dbReference>
<dbReference type="eggNOG" id="KOG1953">
    <property type="taxonomic scope" value="Eukaryota"/>
</dbReference>
<dbReference type="Pfam" id="PF26282">
    <property type="entry name" value="Ig_TRAPPC9-Trs120_3rd"/>
    <property type="match status" value="1"/>
</dbReference>
<feature type="domain" description="Trs120/TRAPPC9 N-terminal" evidence="3">
    <location>
        <begin position="9"/>
        <end position="195"/>
    </location>
</feature>
<comment type="subcellular location">
    <subcellularLocation>
        <location evidence="1">Golgi apparatus</location>
    </subcellularLocation>
</comment>
<dbReference type="Pfam" id="PF26254">
    <property type="entry name" value="Ig_TRAPPC9-Trs120_1st"/>
    <property type="match status" value="1"/>
</dbReference>
<evidence type="ECO:0000259" key="6">
    <source>
        <dbReference type="Pfam" id="PF26282"/>
    </source>
</evidence>
<dbReference type="Pfam" id="PF08626">
    <property type="entry name" value="TRAPPC9-Trs120"/>
    <property type="match status" value="2"/>
</dbReference>
<feature type="domain" description="Trs120/TRAPPC9 first Ig-like" evidence="5">
    <location>
        <begin position="490"/>
        <end position="590"/>
    </location>
</feature>
<evidence type="ECO:0000256" key="1">
    <source>
        <dbReference type="ARBA" id="ARBA00004555"/>
    </source>
</evidence>
<dbReference type="InterPro" id="IPR058568">
    <property type="entry name" value="Ig_TRAPPC9_Trs120_4th"/>
</dbReference>
<dbReference type="Pfam" id="PF26283">
    <property type="entry name" value="Ig_TRAPPC9-Trs120_4th"/>
    <property type="match status" value="1"/>
</dbReference>
<feature type="domain" description="Trs120/TRAPPC9 fourth Ig-like" evidence="7">
    <location>
        <begin position="1022"/>
        <end position="1143"/>
    </location>
</feature>
<evidence type="ECO:0000259" key="4">
    <source>
        <dbReference type="Pfam" id="PF26251"/>
    </source>
</evidence>
<keyword evidence="9" id="KW-1185">Reference proteome</keyword>
<dbReference type="InterPro" id="IPR058565">
    <property type="entry name" value="Ig_TRAPPC9_Trs120_1st"/>
</dbReference>
<dbReference type="HOGENOM" id="CLU_001678_0_0_1"/>
<sequence length="1147" mass="125721">MEPSVSIESGSAIRVAVLPVGGPIPPACLRDYAVLVARHARVDLAALRPYYSEHQKSPFAHQPWDSGRLRLKFVLGGCVPSPWEDFQSSRKVLAVVGICHLPSSPDLDRVAADFVDAARSYPSALANRCFAFCPTDAQLVQKKRDDIIMFPPSDQQSLELHMLTMIQDLAASLLMEFEKWVLRAESTGTILKTPLDSQSSLGSEEVIKAKKRRLGRAQKIIGDYCLLAGSPADANAHYATAIELARLTGDVFWHAGALEGSVCALVVDRMDESDPVLEDEVKFRYYTIIQLYRRATLQDNAQRVSPVSFELEAALRLARYLCRRQCAKEVSDLLMGAADGAKALIDASDRLILYIEIARLFGTLGYKRKAAFFSRQVAQLYLQQDNAYAAMSAMQVLTTTTTAYHVQSRKNSKRDHGLLKSVVSLFESQWSTLQMVVLREILMSSIRAADPLSSWSAAARLLRLHSFPLHPSQREIVKRNPNKKDWWTGGGPSGPFIYTPFTKGGTSATSKQEVNWIVGEPVQVMVELANPCSFDLVVDSIYLSVHSGNFDAFPVSVNLPPNTSKLVLLSGIPTQVGQVSIPGCIVHCFGVITEHLFKEVDCLLLGAAQGLVLSDPFRCCGSSKFKSVNFPSISVVPSLPLLVANFVGGDGSILLYEGEIRDVLITLTNAGTVPVEEANVALSGKNQDSVISIAHSTWKSALPIKPGGEVTFAVTLRAWHLSPSDLEADGSRSPTNSRRIAREGSNPFLDIHYAGPSTNSEGDNVSLPPGRHLVVPLNICVLQGMRLVRARLLSMELPARFTDAQLGSVSSTDKISNDRDVMHNDISLLKIDPYKGSLDLRLLELELFNPTDVVFDVDVSVHLDGTTVEQKILQEVKSAGSACHKTRIDRDYSARVLIPLEHFKLPVLDTSFFVKENGSDEPAGSRAATLAEKNAKAELNASINNLISKIKVKWHSGRNSSGELNIKDAIQAALQASIMDILLPDPLTFNFRHVEDGTAAKSDFSKKLGDDSSHYADESVLRWQDPISANEMTHMEVQIRNNTKETIRMNLSISCKDVAGENCFDENSSTVLWAGVLSDIYLEVQPLQEVVHPFSIYFLVPGDYSLQAASVIIDATDVLRARAKAESPDEPILCRGSPFHIHVVGTA</sequence>
<keyword evidence="2" id="KW-0333">Golgi apparatus</keyword>
<feature type="domain" description="Trs120/TRAPPC9 TPR region" evidence="4">
    <location>
        <begin position="344"/>
        <end position="446"/>
    </location>
</feature>